<evidence type="ECO:0000313" key="7">
    <source>
        <dbReference type="Proteomes" id="UP000009044"/>
    </source>
</evidence>
<dbReference type="InterPro" id="IPR002347">
    <property type="entry name" value="SDR_fam"/>
</dbReference>
<dbReference type="KEGG" id="gxy:GLX_21670"/>
<dbReference type="HOGENOM" id="CLU_010194_2_1_5"/>
<dbReference type="CDD" id="cd05233">
    <property type="entry name" value="SDR_c"/>
    <property type="match status" value="1"/>
</dbReference>
<keyword evidence="2" id="KW-0560">Oxidoreductase</keyword>
<dbReference type="AlphaFoldDB" id="G2I0X1"/>
<dbReference type="InterPro" id="IPR057326">
    <property type="entry name" value="KR_dom"/>
</dbReference>
<reference evidence="7" key="1">
    <citation type="journal article" date="2011" name="J. Bacteriol.">
        <title>Complete genome sequence of NBRC 3288, a unique cellulose-nonproducing strain of Gluconacetobacter xylinus isolated from vinegar.</title>
        <authorList>
            <person name="Ogino H."/>
            <person name="Azuma Y."/>
            <person name="Hosoyama A."/>
            <person name="Nakazawa H."/>
            <person name="Matsutani M."/>
            <person name="Hasegawa A."/>
            <person name="Otsuyama K."/>
            <person name="Matsushita K."/>
            <person name="Fujita N."/>
            <person name="Shirai M."/>
        </authorList>
    </citation>
    <scope>NUCLEOTIDE SEQUENCE [LARGE SCALE GENOMIC DNA]</scope>
    <source>
        <strain evidence="7">NBRC 3288 / BCRC 11682 / LMG 1693</strain>
    </source>
</reference>
<name>G2I0X1_KOMMN</name>
<dbReference type="GO" id="GO:0016020">
    <property type="term" value="C:membrane"/>
    <property type="evidence" value="ECO:0007669"/>
    <property type="project" value="TreeGrafter"/>
</dbReference>
<dbReference type="PATRIC" id="fig|634177.7.peg.2449"/>
<dbReference type="PRINTS" id="PR00080">
    <property type="entry name" value="SDRFAMILY"/>
</dbReference>
<evidence type="ECO:0000256" key="1">
    <source>
        <dbReference type="ARBA" id="ARBA00006484"/>
    </source>
</evidence>
<sequence>MENSALNDRARQVAIVTGATGGIGRALVQLMLGRGYRVIILSRQSTVDIPGVTVVTCDLTDMDSIGAAAPLITSHEPIIDVLVHCAGVITPQPVGKLDSTTMADQITVDLTAPIELTNALLPAMRDGGHIVFVNSMAAVFPLAGSSVYTAAKFGLRGFARALEQELRPRRIQVSSLYPASVNTPMLSREMSAGGSIYNFIDPPQEPDVTARRILECCEGRSRERFSSLFDKLFTHACLTFMPLLNVSLPIMKILGRRGYRAYMRRLSARRH</sequence>
<evidence type="ECO:0000256" key="4">
    <source>
        <dbReference type="SAM" id="Phobius"/>
    </source>
</evidence>
<keyword evidence="4" id="KW-1133">Transmembrane helix</keyword>
<evidence type="ECO:0000313" key="6">
    <source>
        <dbReference type="EMBL" id="BAK84579.1"/>
    </source>
</evidence>
<dbReference type="RefSeq" id="WP_014106077.1">
    <property type="nucleotide sequence ID" value="NC_016027.1"/>
</dbReference>
<protein>
    <submittedName>
        <fullName evidence="6">Short chain alcohol dehydrogenase</fullName>
    </submittedName>
</protein>
<dbReference type="Proteomes" id="UP000009044">
    <property type="component" value="Chromosome"/>
</dbReference>
<dbReference type="Gene3D" id="3.40.50.720">
    <property type="entry name" value="NAD(P)-binding Rossmann-like Domain"/>
    <property type="match status" value="1"/>
</dbReference>
<dbReference type="PANTHER" id="PTHR44196">
    <property type="entry name" value="DEHYDROGENASE/REDUCTASE SDR FAMILY MEMBER 7B"/>
    <property type="match status" value="1"/>
</dbReference>
<keyword evidence="4" id="KW-0472">Membrane</keyword>
<dbReference type="PRINTS" id="PR00081">
    <property type="entry name" value="GDHRDH"/>
</dbReference>
<dbReference type="STRING" id="634177.GLX_21670"/>
<comment type="similarity">
    <text evidence="1 3">Belongs to the short-chain dehydrogenases/reductases (SDR) family.</text>
</comment>
<dbReference type="InterPro" id="IPR036291">
    <property type="entry name" value="NAD(P)-bd_dom_sf"/>
</dbReference>
<keyword evidence="4" id="KW-0812">Transmembrane</keyword>
<dbReference type="EMBL" id="AP012159">
    <property type="protein sequence ID" value="BAK84579.1"/>
    <property type="molecule type" value="Genomic_DNA"/>
</dbReference>
<dbReference type="SUPFAM" id="SSF51735">
    <property type="entry name" value="NAD(P)-binding Rossmann-fold domains"/>
    <property type="match status" value="1"/>
</dbReference>
<proteinExistence type="inferred from homology"/>
<evidence type="ECO:0000256" key="3">
    <source>
        <dbReference type="RuleBase" id="RU000363"/>
    </source>
</evidence>
<feature type="domain" description="Ketoreductase" evidence="5">
    <location>
        <begin position="12"/>
        <end position="182"/>
    </location>
</feature>
<dbReference type="SMART" id="SM00822">
    <property type="entry name" value="PKS_KR"/>
    <property type="match status" value="1"/>
</dbReference>
<evidence type="ECO:0000256" key="2">
    <source>
        <dbReference type="ARBA" id="ARBA00023002"/>
    </source>
</evidence>
<dbReference type="GO" id="GO:0016491">
    <property type="term" value="F:oxidoreductase activity"/>
    <property type="evidence" value="ECO:0007669"/>
    <property type="project" value="UniProtKB-KW"/>
</dbReference>
<dbReference type="eggNOG" id="COG0300">
    <property type="taxonomic scope" value="Bacteria"/>
</dbReference>
<feature type="transmembrane region" description="Helical" evidence="4">
    <location>
        <begin position="232"/>
        <end position="255"/>
    </location>
</feature>
<gene>
    <name evidence="6" type="ordered locus">GLX_21670</name>
</gene>
<dbReference type="Pfam" id="PF00106">
    <property type="entry name" value="adh_short"/>
    <property type="match status" value="1"/>
</dbReference>
<dbReference type="PANTHER" id="PTHR44196:SF1">
    <property type="entry name" value="DEHYDROGENASE_REDUCTASE SDR FAMILY MEMBER 7B"/>
    <property type="match status" value="1"/>
</dbReference>
<evidence type="ECO:0000259" key="5">
    <source>
        <dbReference type="SMART" id="SM00822"/>
    </source>
</evidence>
<organism evidence="6 7">
    <name type="scientific">Komagataeibacter medellinensis (strain NBRC 3288 / BCRC 11682 / LMG 1693 / Kondo 51)</name>
    <name type="common">Gluconacetobacter medellinensis</name>
    <dbReference type="NCBI Taxonomy" id="634177"/>
    <lineage>
        <taxon>Bacteria</taxon>
        <taxon>Pseudomonadati</taxon>
        <taxon>Pseudomonadota</taxon>
        <taxon>Alphaproteobacteria</taxon>
        <taxon>Acetobacterales</taxon>
        <taxon>Acetobacteraceae</taxon>
        <taxon>Komagataeibacter</taxon>
    </lineage>
</organism>
<accession>G2I0X1</accession>